<evidence type="ECO:0000256" key="1">
    <source>
        <dbReference type="SAM" id="Phobius"/>
    </source>
</evidence>
<feature type="transmembrane region" description="Helical" evidence="1">
    <location>
        <begin position="51"/>
        <end position="75"/>
    </location>
</feature>
<sequence length="92" mass="9517">MLIRELIAGALELVFDLVGINGVAIGALALVVAGLWYLREAAGAFVVLARYSRMLSIIGFVVLGLFVAGTATGVVEPGFVGSLANQIAELLD</sequence>
<evidence type="ECO:0000313" key="2">
    <source>
        <dbReference type="EMBL" id="ELZ23487.1"/>
    </source>
</evidence>
<keyword evidence="3" id="KW-1185">Reference proteome</keyword>
<dbReference type="AlphaFoldDB" id="M0CM89"/>
<gene>
    <name evidence="2" type="ORF">C475_14478</name>
</gene>
<protein>
    <submittedName>
        <fullName evidence="2">Uncharacterized protein</fullName>
    </submittedName>
</protein>
<evidence type="ECO:0000313" key="3">
    <source>
        <dbReference type="Proteomes" id="UP000011626"/>
    </source>
</evidence>
<proteinExistence type="predicted"/>
<feature type="transmembrane region" description="Helical" evidence="1">
    <location>
        <begin position="20"/>
        <end position="39"/>
    </location>
</feature>
<reference evidence="2 3" key="1">
    <citation type="journal article" date="2014" name="PLoS Genet.">
        <title>Phylogenetically driven sequencing of extremely halophilic archaea reveals strategies for static and dynamic osmo-response.</title>
        <authorList>
            <person name="Becker E.A."/>
            <person name="Seitzer P.M."/>
            <person name="Tritt A."/>
            <person name="Larsen D."/>
            <person name="Krusor M."/>
            <person name="Yao A.I."/>
            <person name="Wu D."/>
            <person name="Madern D."/>
            <person name="Eisen J.A."/>
            <person name="Darling A.E."/>
            <person name="Facciotti M.T."/>
        </authorList>
    </citation>
    <scope>NUCLEOTIDE SEQUENCE [LARGE SCALE GENOMIC DNA]</scope>
    <source>
        <strain evidence="2 3">2-9-1</strain>
    </source>
</reference>
<accession>M0CM89</accession>
<keyword evidence="1" id="KW-0472">Membrane</keyword>
<comment type="caution">
    <text evidence="2">The sequence shown here is derived from an EMBL/GenBank/DDBJ whole genome shotgun (WGS) entry which is preliminary data.</text>
</comment>
<dbReference type="EMBL" id="AOIU01000033">
    <property type="protein sequence ID" value="ELZ23487.1"/>
    <property type="molecule type" value="Genomic_DNA"/>
</dbReference>
<keyword evidence="1" id="KW-0812">Transmembrane</keyword>
<name>M0CM89_9EURY</name>
<dbReference type="RefSeq" id="WP_006884566.1">
    <property type="nucleotide sequence ID" value="NZ_AOIU01000033.1"/>
</dbReference>
<keyword evidence="1" id="KW-1133">Transmembrane helix</keyword>
<organism evidence="2 3">
    <name type="scientific">Halosimplex carlsbadense 2-9-1</name>
    <dbReference type="NCBI Taxonomy" id="797114"/>
    <lineage>
        <taxon>Archaea</taxon>
        <taxon>Methanobacteriati</taxon>
        <taxon>Methanobacteriota</taxon>
        <taxon>Stenosarchaea group</taxon>
        <taxon>Halobacteria</taxon>
        <taxon>Halobacteriales</taxon>
        <taxon>Haloarculaceae</taxon>
        <taxon>Halosimplex</taxon>
    </lineage>
</organism>
<dbReference type="Proteomes" id="UP000011626">
    <property type="component" value="Unassembled WGS sequence"/>
</dbReference>
<dbReference type="STRING" id="797114.C475_14478"/>